<feature type="transmembrane region" description="Helical" evidence="7">
    <location>
        <begin position="319"/>
        <end position="338"/>
    </location>
</feature>
<dbReference type="GeneID" id="100908842"/>
<organism evidence="8 9">
    <name type="scientific">Galendromus occidentalis</name>
    <name type="common">western predatory mite</name>
    <dbReference type="NCBI Taxonomy" id="34638"/>
    <lineage>
        <taxon>Eukaryota</taxon>
        <taxon>Metazoa</taxon>
        <taxon>Ecdysozoa</taxon>
        <taxon>Arthropoda</taxon>
        <taxon>Chelicerata</taxon>
        <taxon>Arachnida</taxon>
        <taxon>Acari</taxon>
        <taxon>Parasitiformes</taxon>
        <taxon>Mesostigmata</taxon>
        <taxon>Gamasina</taxon>
        <taxon>Phytoseioidea</taxon>
        <taxon>Phytoseiidae</taxon>
        <taxon>Typhlodrominae</taxon>
        <taxon>Galendromus</taxon>
    </lineage>
</organism>
<evidence type="ECO:0000256" key="2">
    <source>
        <dbReference type="ARBA" id="ARBA00007965"/>
    </source>
</evidence>
<keyword evidence="3" id="KW-0813">Transport</keyword>
<feature type="transmembrane region" description="Helical" evidence="7">
    <location>
        <begin position="41"/>
        <end position="69"/>
    </location>
</feature>
<feature type="transmembrane region" description="Helical" evidence="7">
    <location>
        <begin position="388"/>
        <end position="410"/>
    </location>
</feature>
<sequence>MGVFAGLKFSSKSRVYRIQQQAFASSQNASPRRAPKDPFNFAAFTIFLFGIASLLPWNFFITATDYWNYKFRDPSPNSTTDTTPLQKSFNSYLAIASKLPYIIFLVVNTAIANKIRCSVRIGYSLFICIVLFIATAALVKIDTDLHQKEFLAATLCIVVLINVVCGFLQGGGTGLAGTLPAKYMATNVMGQAAGGVFATLCQLVCLLCDTHPTDSALLYFGIATVVLIITQICFWILVRMDFYAFYMAEDKVLLSYHGKHQIDDQKKSTPFWGIFKAGWMFYIATVLIFWVTLAVFPAITALVRSSDASNGSAVTNKLFIPLACFVVFNFSDLFGRLLAKYLPIPASQGAMVLALSVTRILFIPLFLICNVSPGSRNLTPILLDQDWHYVLVMFLFGASNGYVTTLSLTYAAKASAPEHQEVAGSLAAVFLGLGLALGSLSSYLTLQLL</sequence>
<dbReference type="Pfam" id="PF01733">
    <property type="entry name" value="Nucleoside_tran"/>
    <property type="match status" value="1"/>
</dbReference>
<feature type="transmembrane region" description="Helical" evidence="7">
    <location>
        <begin position="183"/>
        <end position="205"/>
    </location>
</feature>
<evidence type="ECO:0000256" key="5">
    <source>
        <dbReference type="ARBA" id="ARBA00022989"/>
    </source>
</evidence>
<feature type="transmembrane region" description="Helical" evidence="7">
    <location>
        <begin position="422"/>
        <end position="444"/>
    </location>
</feature>
<dbReference type="AlphaFoldDB" id="A0AAJ6VZ32"/>
<feature type="transmembrane region" description="Helical" evidence="7">
    <location>
        <begin position="150"/>
        <end position="171"/>
    </location>
</feature>
<dbReference type="InterPro" id="IPR036259">
    <property type="entry name" value="MFS_trans_sf"/>
</dbReference>
<evidence type="ECO:0000256" key="1">
    <source>
        <dbReference type="ARBA" id="ARBA00004141"/>
    </source>
</evidence>
<evidence type="ECO:0000313" key="9">
    <source>
        <dbReference type="RefSeq" id="XP_003745116.1"/>
    </source>
</evidence>
<dbReference type="Gene3D" id="1.20.1250.20">
    <property type="entry name" value="MFS general substrate transporter like domains"/>
    <property type="match status" value="1"/>
</dbReference>
<accession>A0AAJ6VZ32</accession>
<dbReference type="InterPro" id="IPR002259">
    <property type="entry name" value="Eqnu_transpt"/>
</dbReference>
<evidence type="ECO:0000256" key="7">
    <source>
        <dbReference type="SAM" id="Phobius"/>
    </source>
</evidence>
<proteinExistence type="inferred from homology"/>
<feature type="transmembrane region" description="Helical" evidence="7">
    <location>
        <begin position="279"/>
        <end position="299"/>
    </location>
</feature>
<feature type="transmembrane region" description="Helical" evidence="7">
    <location>
        <begin position="350"/>
        <end position="368"/>
    </location>
</feature>
<keyword evidence="6 7" id="KW-0472">Membrane</keyword>
<dbReference type="PRINTS" id="PR01130">
    <property type="entry name" value="DERENTRNSPRT"/>
</dbReference>
<dbReference type="PANTHER" id="PTHR10332:SF88">
    <property type="entry name" value="EQUILIBRATIVE NUCLEOSIDE TRANSPORTER 1, ISOFORM A"/>
    <property type="match status" value="1"/>
</dbReference>
<evidence type="ECO:0000313" key="8">
    <source>
        <dbReference type="Proteomes" id="UP000694867"/>
    </source>
</evidence>
<dbReference type="RefSeq" id="XP_003745116.1">
    <property type="nucleotide sequence ID" value="XM_003745068.1"/>
</dbReference>
<dbReference type="GO" id="GO:0005886">
    <property type="term" value="C:plasma membrane"/>
    <property type="evidence" value="ECO:0007669"/>
    <property type="project" value="TreeGrafter"/>
</dbReference>
<reference evidence="9" key="1">
    <citation type="submission" date="2025-08" db="UniProtKB">
        <authorList>
            <consortium name="RefSeq"/>
        </authorList>
    </citation>
    <scope>IDENTIFICATION</scope>
</reference>
<feature type="transmembrane region" description="Helical" evidence="7">
    <location>
        <begin position="119"/>
        <end position="138"/>
    </location>
</feature>
<dbReference type="KEGG" id="goe:100908842"/>
<evidence type="ECO:0000256" key="3">
    <source>
        <dbReference type="ARBA" id="ARBA00022448"/>
    </source>
</evidence>
<keyword evidence="8" id="KW-1185">Reference proteome</keyword>
<feature type="transmembrane region" description="Helical" evidence="7">
    <location>
        <begin position="217"/>
        <end position="238"/>
    </location>
</feature>
<feature type="transmembrane region" description="Helical" evidence="7">
    <location>
        <begin position="89"/>
        <end position="107"/>
    </location>
</feature>
<gene>
    <name evidence="9" type="primary">LOC100908842</name>
</gene>
<keyword evidence="5 7" id="KW-1133">Transmembrane helix</keyword>
<dbReference type="PIRSF" id="PIRSF016379">
    <property type="entry name" value="ENT"/>
    <property type="match status" value="1"/>
</dbReference>
<name>A0AAJ6VZ32_9ACAR</name>
<keyword evidence="4 7" id="KW-0812">Transmembrane</keyword>
<evidence type="ECO:0000256" key="4">
    <source>
        <dbReference type="ARBA" id="ARBA00022692"/>
    </source>
</evidence>
<dbReference type="SUPFAM" id="SSF103473">
    <property type="entry name" value="MFS general substrate transporter"/>
    <property type="match status" value="1"/>
</dbReference>
<dbReference type="Proteomes" id="UP000694867">
    <property type="component" value="Unplaced"/>
</dbReference>
<dbReference type="GO" id="GO:0005337">
    <property type="term" value="F:nucleoside transmembrane transporter activity"/>
    <property type="evidence" value="ECO:0007669"/>
    <property type="project" value="InterPro"/>
</dbReference>
<comment type="similarity">
    <text evidence="2">Belongs to the SLC29A/ENT transporter (TC 2.A.57) family.</text>
</comment>
<dbReference type="PANTHER" id="PTHR10332">
    <property type="entry name" value="EQUILIBRATIVE NUCLEOSIDE TRANSPORTER"/>
    <property type="match status" value="1"/>
</dbReference>
<evidence type="ECO:0000256" key="6">
    <source>
        <dbReference type="ARBA" id="ARBA00023136"/>
    </source>
</evidence>
<protein>
    <submittedName>
        <fullName evidence="9">Equilibrative nucleoside transporter 2</fullName>
    </submittedName>
</protein>
<comment type="subcellular location">
    <subcellularLocation>
        <location evidence="1">Membrane</location>
        <topology evidence="1">Multi-pass membrane protein</topology>
    </subcellularLocation>
</comment>